<evidence type="ECO:0008006" key="3">
    <source>
        <dbReference type="Google" id="ProtNLM"/>
    </source>
</evidence>
<dbReference type="RefSeq" id="WP_354011498.1">
    <property type="nucleotide sequence ID" value="NZ_JBEWTA010000002.1"/>
</dbReference>
<accession>A0ABV2SP41</accession>
<protein>
    <recommendedName>
        <fullName evidence="3">Transcriptional regulator</fullName>
    </recommendedName>
</protein>
<evidence type="ECO:0000313" key="1">
    <source>
        <dbReference type="EMBL" id="MET4759527.1"/>
    </source>
</evidence>
<organism evidence="1 2">
    <name type="scientific">Endozoicomonas lisbonensis</name>
    <dbReference type="NCBI Taxonomy" id="3120522"/>
    <lineage>
        <taxon>Bacteria</taxon>
        <taxon>Pseudomonadati</taxon>
        <taxon>Pseudomonadota</taxon>
        <taxon>Gammaproteobacteria</taxon>
        <taxon>Oceanospirillales</taxon>
        <taxon>Endozoicomonadaceae</taxon>
        <taxon>Endozoicomonas</taxon>
    </lineage>
</organism>
<dbReference type="Proteomes" id="UP001549366">
    <property type="component" value="Unassembled WGS sequence"/>
</dbReference>
<comment type="caution">
    <text evidence="1">The sequence shown here is derived from an EMBL/GenBank/DDBJ whole genome shotgun (WGS) entry which is preliminary data.</text>
</comment>
<name>A0ABV2SP41_9GAMM</name>
<sequence>MATNGEVLKVLMQKHQLDKYKISEICSVTPPAVDTWRSSKPTDMPDGLLDLLGYWLVYTHPDKPYGRSMNRYQKELEQIRASLS</sequence>
<proteinExistence type="predicted"/>
<reference evidence="1 2" key="1">
    <citation type="submission" date="2024-06" db="EMBL/GenBank/DDBJ databases">
        <title>Genomic Encyclopedia of Type Strains, Phase V (KMG-V): Genome sequencing to study the core and pangenomes of soil and plant-associated prokaryotes.</title>
        <authorList>
            <person name="Whitman W."/>
        </authorList>
    </citation>
    <scope>NUCLEOTIDE SEQUENCE [LARGE SCALE GENOMIC DNA]</scope>
    <source>
        <strain evidence="1 2">NE40</strain>
    </source>
</reference>
<gene>
    <name evidence="1" type="ORF">V5J35_004846</name>
</gene>
<keyword evidence="2" id="KW-1185">Reference proteome</keyword>
<dbReference type="EMBL" id="JBEWTB010000003">
    <property type="protein sequence ID" value="MET4759527.1"/>
    <property type="molecule type" value="Genomic_DNA"/>
</dbReference>
<evidence type="ECO:0000313" key="2">
    <source>
        <dbReference type="Proteomes" id="UP001549366"/>
    </source>
</evidence>